<name>A0A0F9XB50_9ZZZZ</name>
<dbReference type="Gene3D" id="3.40.50.300">
    <property type="entry name" value="P-loop containing nucleotide triphosphate hydrolases"/>
    <property type="match status" value="1"/>
</dbReference>
<dbReference type="SUPFAM" id="SSF52540">
    <property type="entry name" value="P-loop containing nucleoside triphosphate hydrolases"/>
    <property type="match status" value="1"/>
</dbReference>
<accession>A0A0F9XB50</accession>
<evidence type="ECO:0008006" key="2">
    <source>
        <dbReference type="Google" id="ProtNLM"/>
    </source>
</evidence>
<comment type="caution">
    <text evidence="1">The sequence shown here is derived from an EMBL/GenBank/DDBJ whole genome shotgun (WGS) entry which is preliminary data.</text>
</comment>
<reference evidence="1" key="1">
    <citation type="journal article" date="2015" name="Nature">
        <title>Complex archaea that bridge the gap between prokaryotes and eukaryotes.</title>
        <authorList>
            <person name="Spang A."/>
            <person name="Saw J.H."/>
            <person name="Jorgensen S.L."/>
            <person name="Zaremba-Niedzwiedzka K."/>
            <person name="Martijn J."/>
            <person name="Lind A.E."/>
            <person name="van Eijk R."/>
            <person name="Schleper C."/>
            <person name="Guy L."/>
            <person name="Ettema T.J."/>
        </authorList>
    </citation>
    <scope>NUCLEOTIDE SEQUENCE</scope>
</reference>
<dbReference type="AlphaFoldDB" id="A0A0F9XB50"/>
<sequence length="405" mass="44125">MGKSYFVELGIIGWEHIEPIILGAILCNKSVLLNGMHGSNKTEGCALISEAVFGEGTKFVPYDTSLVNADDLLGFLNPACLQAGEIEYISTPDSIWDATSCLLDEINRCNPYNAAKFFEIVRARTINGRPTDLQFVWAACNPPDKYNTAHMDPAQVSRFVVLNVPTYGELSNSDQKRIMNLGEHGAAGSLKPLLDQARAASIPAGQAKAIEAKVTKLAETMNKSGIQFSGRQVRDLHNIFSNMDRISQVFDGLEINEQILCTAVMGLIPETTGLIRTTIDRMKVEAEIATVLHGFKLSDPVLTAANVAELCKAKIRDGAGLAAAIADMLHTEDDPKMIEKAWQNITARQDIQPDVFKTLRQTFAARVALIKLPKDAKIEDAAAAVKVELNNYGPKAARSGRKKKA</sequence>
<proteinExistence type="predicted"/>
<dbReference type="EMBL" id="LAZR01000125">
    <property type="protein sequence ID" value="KKN88878.1"/>
    <property type="molecule type" value="Genomic_DNA"/>
</dbReference>
<dbReference type="InterPro" id="IPR027417">
    <property type="entry name" value="P-loop_NTPase"/>
</dbReference>
<organism evidence="1">
    <name type="scientific">marine sediment metagenome</name>
    <dbReference type="NCBI Taxonomy" id="412755"/>
    <lineage>
        <taxon>unclassified sequences</taxon>
        <taxon>metagenomes</taxon>
        <taxon>ecological metagenomes</taxon>
    </lineage>
</organism>
<evidence type="ECO:0000313" key="1">
    <source>
        <dbReference type="EMBL" id="KKN88878.1"/>
    </source>
</evidence>
<gene>
    <name evidence="1" type="ORF">LCGC14_0244850</name>
</gene>
<protein>
    <recommendedName>
        <fullName evidence="2">ATPase dynein-related AAA domain-containing protein</fullName>
    </recommendedName>
</protein>